<evidence type="ECO:0000259" key="5">
    <source>
        <dbReference type="Pfam" id="PF14821"/>
    </source>
</evidence>
<dbReference type="RefSeq" id="WP_037545841.1">
    <property type="nucleotide sequence ID" value="NZ_JNUP01000024.1"/>
</dbReference>
<dbReference type="PANTHER" id="PTHR42690">
    <property type="entry name" value="THREONINE SYNTHASE FAMILY MEMBER"/>
    <property type="match status" value="1"/>
</dbReference>
<dbReference type="Pfam" id="PF24857">
    <property type="entry name" value="THR4_C"/>
    <property type="match status" value="1"/>
</dbReference>
<feature type="domain" description="Threonine synthase N-terminal" evidence="5">
    <location>
        <begin position="2"/>
        <end position="82"/>
    </location>
</feature>
<dbReference type="InterPro" id="IPR051166">
    <property type="entry name" value="Threonine_Synthase"/>
</dbReference>
<sequence>MQFVSTRGGGKDAPVGFRQAVFQGLAPDGGLYHPLEEPDLSGIIRGFSPSTSFTELAFRMTRALFSQELTEDQADQLCRRAFPFEPALSRLGPGHLLLELFHGPSCAFKDFGASYLANVMQTFLDGRSQRAIILTATSGDTGSAVAQAFHGKDAIDVVILYPSGRVSPSQEQQLTTLGGNVHALEVQGSFDDCQSLVKQAFTDPALSKDLPLTSANSINLGRLIPQSFYYLWAASRDLESLDPGSSAPGTSVRSASASGASSSSPAAPRPGKSGPGTFCVPSGNFGNLTAGILARRWGMAADGFIAATNANDVVPQYLETGDYQPRPSIPTHANAMDVGSPSNFERMSALFQGDFHAMARLIRGESSNNQQILDTMKDYYQRQGVYLCPHTAAGVRAGDRALKEGTAQRVITLATAHPAKFPEIARLATGTEPAMPQRLADVMSRTKQATLIDPTLEALGAFLRDSFRS</sequence>
<evidence type="ECO:0000313" key="7">
    <source>
        <dbReference type="Proteomes" id="UP000029692"/>
    </source>
</evidence>
<evidence type="ECO:0000259" key="4">
    <source>
        <dbReference type="Pfam" id="PF00291"/>
    </source>
</evidence>
<comment type="caution">
    <text evidence="6">The sequence shown here is derived from an EMBL/GenBank/DDBJ whole genome shotgun (WGS) entry which is preliminary data.</text>
</comment>
<organism evidence="6 7">
    <name type="scientific">Spirochaeta lutea</name>
    <dbReference type="NCBI Taxonomy" id="1480694"/>
    <lineage>
        <taxon>Bacteria</taxon>
        <taxon>Pseudomonadati</taxon>
        <taxon>Spirochaetota</taxon>
        <taxon>Spirochaetia</taxon>
        <taxon>Spirochaetales</taxon>
        <taxon>Spirochaetaceae</taxon>
        <taxon>Spirochaeta</taxon>
    </lineage>
</organism>
<dbReference type="GO" id="GO:0006520">
    <property type="term" value="P:amino acid metabolic process"/>
    <property type="evidence" value="ECO:0007669"/>
    <property type="project" value="InterPro"/>
</dbReference>
<dbReference type="InterPro" id="IPR036052">
    <property type="entry name" value="TrpB-like_PALP_sf"/>
</dbReference>
<dbReference type="PROSITE" id="PS00165">
    <property type="entry name" value="DEHYDRATASE_SER_THR"/>
    <property type="match status" value="1"/>
</dbReference>
<evidence type="ECO:0000256" key="2">
    <source>
        <dbReference type="ARBA" id="ARBA00022898"/>
    </source>
</evidence>
<accession>A0A098R0K6</accession>
<dbReference type="SUPFAM" id="SSF53686">
    <property type="entry name" value="Tryptophan synthase beta subunit-like PLP-dependent enzymes"/>
    <property type="match status" value="1"/>
</dbReference>
<evidence type="ECO:0000256" key="3">
    <source>
        <dbReference type="SAM" id="MobiDB-lite"/>
    </source>
</evidence>
<dbReference type="InterPro" id="IPR000634">
    <property type="entry name" value="Ser/Thr_deHydtase_PyrdxlP-BS"/>
</dbReference>
<dbReference type="AlphaFoldDB" id="A0A098R0K6"/>
<dbReference type="GO" id="GO:0003824">
    <property type="term" value="F:catalytic activity"/>
    <property type="evidence" value="ECO:0007669"/>
    <property type="project" value="UniProtKB-ARBA"/>
</dbReference>
<dbReference type="EMBL" id="JNUP01000024">
    <property type="protein sequence ID" value="KGE73484.1"/>
    <property type="molecule type" value="Genomic_DNA"/>
</dbReference>
<dbReference type="Proteomes" id="UP000029692">
    <property type="component" value="Unassembled WGS sequence"/>
</dbReference>
<evidence type="ECO:0000256" key="1">
    <source>
        <dbReference type="ARBA" id="ARBA00001933"/>
    </source>
</evidence>
<dbReference type="InterPro" id="IPR001926">
    <property type="entry name" value="TrpB-like_PALP"/>
</dbReference>
<dbReference type="Pfam" id="PF14821">
    <property type="entry name" value="Thr_synth_N"/>
    <property type="match status" value="1"/>
</dbReference>
<dbReference type="Gene3D" id="3.40.50.1100">
    <property type="match status" value="2"/>
</dbReference>
<dbReference type="Pfam" id="PF00291">
    <property type="entry name" value="PALP"/>
    <property type="match status" value="1"/>
</dbReference>
<dbReference type="PANTHER" id="PTHR42690:SF1">
    <property type="entry name" value="THREONINE SYNTHASE-LIKE 2"/>
    <property type="match status" value="1"/>
</dbReference>
<feature type="region of interest" description="Disordered" evidence="3">
    <location>
        <begin position="242"/>
        <end position="278"/>
    </location>
</feature>
<dbReference type="STRING" id="1480694.DC28_03260"/>
<dbReference type="Gene3D" id="3.90.1380.10">
    <property type="entry name" value="Threonine synthase, N-terminal domain"/>
    <property type="match status" value="1"/>
</dbReference>
<reference evidence="6 7" key="1">
    <citation type="submission" date="2014-05" db="EMBL/GenBank/DDBJ databases">
        <title>De novo Genome Sequence of Spirocheata sp.</title>
        <authorList>
            <person name="Shivani Y."/>
            <person name="Subhash Y."/>
            <person name="Tushar L."/>
            <person name="Sasikala C."/>
            <person name="Ramana C.V."/>
        </authorList>
    </citation>
    <scope>NUCLEOTIDE SEQUENCE [LARGE SCALE GENOMIC DNA]</scope>
    <source>
        <strain evidence="6 7">JC230</strain>
    </source>
</reference>
<keyword evidence="2" id="KW-0663">Pyridoxal phosphate</keyword>
<comment type="cofactor">
    <cofactor evidence="1">
        <name>pyridoxal 5'-phosphate</name>
        <dbReference type="ChEBI" id="CHEBI:597326"/>
    </cofactor>
</comment>
<dbReference type="GO" id="GO:0030170">
    <property type="term" value="F:pyridoxal phosphate binding"/>
    <property type="evidence" value="ECO:0007669"/>
    <property type="project" value="InterPro"/>
</dbReference>
<dbReference type="InterPro" id="IPR037158">
    <property type="entry name" value="Thr_synth_N_sf"/>
</dbReference>
<dbReference type="eggNOG" id="COG0498">
    <property type="taxonomic scope" value="Bacteria"/>
</dbReference>
<feature type="domain" description="Tryptophan synthase beta chain-like PALP" evidence="4">
    <location>
        <begin position="98"/>
        <end position="203"/>
    </location>
</feature>
<proteinExistence type="predicted"/>
<feature type="compositionally biased region" description="Low complexity" evidence="3">
    <location>
        <begin position="254"/>
        <end position="276"/>
    </location>
</feature>
<protein>
    <submittedName>
        <fullName evidence="6">Threonine synthase</fullName>
    </submittedName>
</protein>
<keyword evidence="7" id="KW-1185">Reference proteome</keyword>
<evidence type="ECO:0000313" key="6">
    <source>
        <dbReference type="EMBL" id="KGE73484.1"/>
    </source>
</evidence>
<dbReference type="InterPro" id="IPR029144">
    <property type="entry name" value="Thr_synth_N"/>
</dbReference>
<name>A0A098R0K6_9SPIO</name>
<gene>
    <name evidence="6" type="ORF">DC28_03260</name>
</gene>